<proteinExistence type="predicted"/>
<evidence type="ECO:0000313" key="2">
    <source>
        <dbReference type="Proteomes" id="UP000008898"/>
    </source>
</evidence>
<dbReference type="EMBL" id="FP476056">
    <property type="protein sequence ID" value="CAZ97094.1"/>
    <property type="molecule type" value="Genomic_DNA"/>
</dbReference>
<dbReference type="OrthoDB" id="5464618at2"/>
<dbReference type="KEGG" id="zga:ZOBELLIA_2947"/>
<keyword evidence="2" id="KW-1185">Reference proteome</keyword>
<protein>
    <submittedName>
        <fullName evidence="1">Uncharacterized protein</fullName>
    </submittedName>
</protein>
<organism evidence="1 2">
    <name type="scientific">Zobellia galactanivorans (strain DSM 12802 / CCUG 47099 / CIP 106680 / NCIMB 13871 / Dsij)</name>
    <dbReference type="NCBI Taxonomy" id="63186"/>
    <lineage>
        <taxon>Bacteria</taxon>
        <taxon>Pseudomonadati</taxon>
        <taxon>Bacteroidota</taxon>
        <taxon>Flavobacteriia</taxon>
        <taxon>Flavobacteriales</taxon>
        <taxon>Flavobacteriaceae</taxon>
        <taxon>Zobellia</taxon>
    </lineage>
</organism>
<reference evidence="2" key="1">
    <citation type="submission" date="2009-07" db="EMBL/GenBank/DDBJ databases">
        <title>Complete genome sequence of Zobellia galactanivorans Dsij.</title>
        <authorList>
            <consortium name="Genoscope - CEA"/>
        </authorList>
    </citation>
    <scope>NUCLEOTIDE SEQUENCE [LARGE SCALE GENOMIC DNA]</scope>
    <source>
        <strain evidence="2">DSM 12802 / CCUG 47099 / CIP 106680 / NCIMB 13871 / Dsij</strain>
    </source>
</reference>
<dbReference type="PATRIC" id="fig|63186.3.peg.2890"/>
<name>G0LCQ2_ZOBGA</name>
<dbReference type="AlphaFoldDB" id="G0LCQ2"/>
<sequence length="174" mass="20009">MTTGNTVQQLLKYFRFLTSATNQHGVHSPFVYAYVTKCLYKKRPYHVSKSLKVLLKSTAYFNAERIMYLGDDGPCKAHVLENFPDIEMVSEAADIVVLPKNTPYDSVKDFLSHEKAKHNDTMLFCDAPHGSPQNEAIWEALKAHQKVTVTIDMFYCGAVFFRREQAKEHFKIRI</sequence>
<dbReference type="Proteomes" id="UP000008898">
    <property type="component" value="Chromosome"/>
</dbReference>
<dbReference type="STRING" id="63186.ZOBELLIA_2947"/>
<evidence type="ECO:0000313" key="1">
    <source>
        <dbReference type="EMBL" id="CAZ97094.1"/>
    </source>
</evidence>
<accession>G0LCQ2</accession>
<gene>
    <name evidence="1" type="ordered locus">zobellia_2947</name>
</gene>
<reference evidence="1 2" key="2">
    <citation type="journal article" date="2012" name="Environ. Microbiol.">
        <title>Characterization of the first alginolytic operons in a marine bacterium: from their emergence in marine Flavobacteriia to their independent transfers to marine Proteobacteria and human gut Bacteroides.</title>
        <authorList>
            <person name="Thomas F."/>
            <person name="Barbeyron T."/>
            <person name="Tonon T."/>
            <person name="Genicot S."/>
            <person name="Czjzek M."/>
            <person name="Michel G."/>
        </authorList>
    </citation>
    <scope>NUCLEOTIDE SEQUENCE [LARGE SCALE GENOMIC DNA]</scope>
    <source>
        <strain evidence="2">DSM 12802 / CCUG 47099 / CIP 106680 / NCIMB 13871 / Dsij</strain>
    </source>
</reference>
<dbReference type="RefSeq" id="WP_013994288.1">
    <property type="nucleotide sequence ID" value="NC_015844.1"/>
</dbReference>
<dbReference type="HOGENOM" id="CLU_083598_0_0_10"/>